<sequence>MRELSDKEKRDRENQCGLRFRRKNGKLDLKRVVNMAERGEASSRQGREGRQVPSQAAAAQE</sequence>
<reference evidence="2 3" key="1">
    <citation type="journal article" date="2021" name="Nat. Plants">
        <title>The Taxus genome provides insights into paclitaxel biosynthesis.</title>
        <authorList>
            <person name="Xiong X."/>
            <person name="Gou J."/>
            <person name="Liao Q."/>
            <person name="Li Y."/>
            <person name="Zhou Q."/>
            <person name="Bi G."/>
            <person name="Li C."/>
            <person name="Du R."/>
            <person name="Wang X."/>
            <person name="Sun T."/>
            <person name="Guo L."/>
            <person name="Liang H."/>
            <person name="Lu P."/>
            <person name="Wu Y."/>
            <person name="Zhang Z."/>
            <person name="Ro D.K."/>
            <person name="Shang Y."/>
            <person name="Huang S."/>
            <person name="Yan J."/>
        </authorList>
    </citation>
    <scope>NUCLEOTIDE SEQUENCE [LARGE SCALE GENOMIC DNA]</scope>
    <source>
        <strain evidence="2">Ta-2019</strain>
    </source>
</reference>
<feature type="non-terminal residue" evidence="2">
    <location>
        <position position="61"/>
    </location>
</feature>
<dbReference type="Proteomes" id="UP000824469">
    <property type="component" value="Unassembled WGS sequence"/>
</dbReference>
<organism evidence="2 3">
    <name type="scientific">Taxus chinensis</name>
    <name type="common">Chinese yew</name>
    <name type="synonym">Taxus wallichiana var. chinensis</name>
    <dbReference type="NCBI Taxonomy" id="29808"/>
    <lineage>
        <taxon>Eukaryota</taxon>
        <taxon>Viridiplantae</taxon>
        <taxon>Streptophyta</taxon>
        <taxon>Embryophyta</taxon>
        <taxon>Tracheophyta</taxon>
        <taxon>Spermatophyta</taxon>
        <taxon>Pinopsida</taxon>
        <taxon>Pinidae</taxon>
        <taxon>Conifers II</taxon>
        <taxon>Cupressales</taxon>
        <taxon>Taxaceae</taxon>
        <taxon>Taxus</taxon>
    </lineage>
</organism>
<keyword evidence="3" id="KW-1185">Reference proteome</keyword>
<gene>
    <name evidence="2" type="ORF">KI387_004610</name>
</gene>
<protein>
    <submittedName>
        <fullName evidence="2">Uncharacterized protein</fullName>
    </submittedName>
</protein>
<accession>A0AA38GJD6</accession>
<dbReference type="EMBL" id="JAHRHJ020000002">
    <property type="protein sequence ID" value="KAH9324432.1"/>
    <property type="molecule type" value="Genomic_DNA"/>
</dbReference>
<name>A0AA38GJD6_TAXCH</name>
<feature type="region of interest" description="Disordered" evidence="1">
    <location>
        <begin position="35"/>
        <end position="61"/>
    </location>
</feature>
<evidence type="ECO:0000313" key="2">
    <source>
        <dbReference type="EMBL" id="KAH9324432.1"/>
    </source>
</evidence>
<evidence type="ECO:0000256" key="1">
    <source>
        <dbReference type="SAM" id="MobiDB-lite"/>
    </source>
</evidence>
<proteinExistence type="predicted"/>
<comment type="caution">
    <text evidence="2">The sequence shown here is derived from an EMBL/GenBank/DDBJ whole genome shotgun (WGS) entry which is preliminary data.</text>
</comment>
<evidence type="ECO:0000313" key="3">
    <source>
        <dbReference type="Proteomes" id="UP000824469"/>
    </source>
</evidence>
<feature type="compositionally biased region" description="Basic and acidic residues" evidence="1">
    <location>
        <begin position="35"/>
        <end position="50"/>
    </location>
</feature>
<dbReference type="AlphaFoldDB" id="A0AA38GJD6"/>